<protein>
    <recommendedName>
        <fullName evidence="5">DNA methyltransferase</fullName>
    </recommendedName>
</protein>
<proteinExistence type="predicted"/>
<keyword evidence="2" id="KW-0808">Transferase</keyword>
<evidence type="ECO:0000256" key="1">
    <source>
        <dbReference type="ARBA" id="ARBA00022603"/>
    </source>
</evidence>
<dbReference type="GO" id="GO:0001734">
    <property type="term" value="F:mRNA m(6)A methyltransferase activity"/>
    <property type="evidence" value="ECO:0007669"/>
    <property type="project" value="UniProtKB-ARBA"/>
</dbReference>
<dbReference type="Pfam" id="PF05063">
    <property type="entry name" value="MT-A70"/>
    <property type="match status" value="1"/>
</dbReference>
<evidence type="ECO:0000256" key="2">
    <source>
        <dbReference type="ARBA" id="ARBA00022679"/>
    </source>
</evidence>
<dbReference type="SUPFAM" id="SSF53335">
    <property type="entry name" value="S-adenosyl-L-methionine-dependent methyltransferases"/>
    <property type="match status" value="1"/>
</dbReference>
<reference evidence="4" key="1">
    <citation type="journal article" date="2015" name="Nature">
        <title>Complex archaea that bridge the gap between prokaryotes and eukaryotes.</title>
        <authorList>
            <person name="Spang A."/>
            <person name="Saw J.H."/>
            <person name="Jorgensen S.L."/>
            <person name="Zaremba-Niedzwiedzka K."/>
            <person name="Martijn J."/>
            <person name="Lind A.E."/>
            <person name="van Eijk R."/>
            <person name="Schleper C."/>
            <person name="Guy L."/>
            <person name="Ettema T.J."/>
        </authorList>
    </citation>
    <scope>NUCLEOTIDE SEQUENCE</scope>
</reference>
<organism evidence="4">
    <name type="scientific">marine sediment metagenome</name>
    <dbReference type="NCBI Taxonomy" id="412755"/>
    <lineage>
        <taxon>unclassified sequences</taxon>
        <taxon>metagenomes</taxon>
        <taxon>ecological metagenomes</taxon>
    </lineage>
</organism>
<accession>A0A0F9K7W8</accession>
<dbReference type="PANTHER" id="PTHR12829">
    <property type="entry name" value="N6-ADENOSINE-METHYLTRANSFERASE"/>
    <property type="match status" value="1"/>
</dbReference>
<keyword evidence="3" id="KW-0949">S-adenosyl-L-methionine</keyword>
<sequence>MTEIKKYGVILADPPWRYKTWSGKGRNRCPDHRPFKGSSARHYEVMTFLEIAALPVRDLAADDCALLLWVTDPMLPRGLELLEAWGFRYKTVGFYWVKLNKLAKIHRFADGEPGLIREKELFTGLGYWTRANPEQCLLATRGHPKQLAKDVPRLVVAPRREHSRKPDEVRDRIRRLLPGPYLELFARERAEGWDAWGDEVGKFSK</sequence>
<name>A0A0F9K7W8_9ZZZZ</name>
<dbReference type="InterPro" id="IPR029063">
    <property type="entry name" value="SAM-dependent_MTases_sf"/>
</dbReference>
<dbReference type="InterPro" id="IPR007757">
    <property type="entry name" value="MT-A70-like"/>
</dbReference>
<gene>
    <name evidence="4" type="ORF">LCGC14_1361910</name>
</gene>
<evidence type="ECO:0008006" key="5">
    <source>
        <dbReference type="Google" id="ProtNLM"/>
    </source>
</evidence>
<dbReference type="EMBL" id="LAZR01008521">
    <property type="protein sequence ID" value="KKM78249.1"/>
    <property type="molecule type" value="Genomic_DNA"/>
</dbReference>
<dbReference type="AlphaFoldDB" id="A0A0F9K7W8"/>
<keyword evidence="1" id="KW-0489">Methyltransferase</keyword>
<evidence type="ECO:0000256" key="3">
    <source>
        <dbReference type="ARBA" id="ARBA00022691"/>
    </source>
</evidence>
<dbReference type="PANTHER" id="PTHR12829:SF7">
    <property type="entry name" value="N6-ADENOSINE-METHYLTRANSFERASE CATALYTIC SUBUNIT"/>
    <property type="match status" value="1"/>
</dbReference>
<dbReference type="PROSITE" id="PS51143">
    <property type="entry name" value="MT_A70"/>
    <property type="match status" value="1"/>
</dbReference>
<evidence type="ECO:0000313" key="4">
    <source>
        <dbReference type="EMBL" id="KKM78249.1"/>
    </source>
</evidence>
<comment type="caution">
    <text evidence="4">The sequence shown here is derived from an EMBL/GenBank/DDBJ whole genome shotgun (WGS) entry which is preliminary data.</text>
</comment>
<dbReference type="GO" id="GO:0032259">
    <property type="term" value="P:methylation"/>
    <property type="evidence" value="ECO:0007669"/>
    <property type="project" value="UniProtKB-KW"/>
</dbReference>